<dbReference type="Proteomes" id="UP000266673">
    <property type="component" value="Unassembled WGS sequence"/>
</dbReference>
<dbReference type="AlphaFoldDB" id="A0A397W004"/>
<keyword evidence="2" id="KW-1185">Reference proteome</keyword>
<comment type="caution">
    <text evidence="1">The sequence shown here is derived from an EMBL/GenBank/DDBJ whole genome shotgun (WGS) entry which is preliminary data.</text>
</comment>
<name>A0A397W004_9GLOM</name>
<accession>A0A397W004</accession>
<evidence type="ECO:0000313" key="1">
    <source>
        <dbReference type="EMBL" id="RIB25613.1"/>
    </source>
</evidence>
<protein>
    <submittedName>
        <fullName evidence="1">Uncharacterized protein</fullName>
    </submittedName>
</protein>
<evidence type="ECO:0000313" key="2">
    <source>
        <dbReference type="Proteomes" id="UP000266673"/>
    </source>
</evidence>
<organism evidence="1 2">
    <name type="scientific">Gigaspora rosea</name>
    <dbReference type="NCBI Taxonomy" id="44941"/>
    <lineage>
        <taxon>Eukaryota</taxon>
        <taxon>Fungi</taxon>
        <taxon>Fungi incertae sedis</taxon>
        <taxon>Mucoromycota</taxon>
        <taxon>Glomeromycotina</taxon>
        <taxon>Glomeromycetes</taxon>
        <taxon>Diversisporales</taxon>
        <taxon>Gigasporaceae</taxon>
        <taxon>Gigaspora</taxon>
    </lineage>
</organism>
<sequence>MSKFDQNLDPNSTKLYDVYSEYQGLFSGMINDGYDSDNKESEEIKKETDSKFSVKKLSINDLLVEHDLGVINEERTKQAQLQK</sequence>
<proteinExistence type="predicted"/>
<dbReference type="EMBL" id="QKWP01000168">
    <property type="protein sequence ID" value="RIB25613.1"/>
    <property type="molecule type" value="Genomic_DNA"/>
</dbReference>
<reference evidence="1 2" key="1">
    <citation type="submission" date="2018-06" db="EMBL/GenBank/DDBJ databases">
        <title>Comparative genomics reveals the genomic features of Rhizophagus irregularis, R. cerebriforme, R. diaphanum and Gigaspora rosea, and their symbiotic lifestyle signature.</title>
        <authorList>
            <person name="Morin E."/>
            <person name="San Clemente H."/>
            <person name="Chen E.C.H."/>
            <person name="De La Providencia I."/>
            <person name="Hainaut M."/>
            <person name="Kuo A."/>
            <person name="Kohler A."/>
            <person name="Murat C."/>
            <person name="Tang N."/>
            <person name="Roy S."/>
            <person name="Loubradou J."/>
            <person name="Henrissat B."/>
            <person name="Grigoriev I.V."/>
            <person name="Corradi N."/>
            <person name="Roux C."/>
            <person name="Martin F.M."/>
        </authorList>
    </citation>
    <scope>NUCLEOTIDE SEQUENCE [LARGE SCALE GENOMIC DNA]</scope>
    <source>
        <strain evidence="1 2">DAOM 194757</strain>
    </source>
</reference>
<gene>
    <name evidence="1" type="ORF">C2G38_2165535</name>
</gene>